<dbReference type="GO" id="GO:0046983">
    <property type="term" value="F:protein dimerization activity"/>
    <property type="evidence" value="ECO:0007669"/>
    <property type="project" value="InterPro"/>
</dbReference>
<dbReference type="Proteomes" id="UP000271974">
    <property type="component" value="Unassembled WGS sequence"/>
</dbReference>
<sequence>MQSHDRVSTTGTPGEGGGRKSSKPIMEKRRRARINASLAELKSLLLEAIRKEGARHNKMEKADILEMAVKHLRQIQRQQFTGEAGESCVSTRYQLGYQACAHEVSKYLDSNSDEEVELKTKLLNHLANCITSEVFPVQARPGVGADRTGGSTRLGGFSLVGPVSSSSSETQDAFLLTVPSVSSAATSASAPSSSLLSSSAIISSSLVVPPTSTATFLTSPLSHFLYSTSSSLSSALSASSASLSSGVSGNCSAPVIIPIPISPLSIGTVSPASAASGVLSPEKQGLQHHSGSQTAGNNNSSGNVSSTHSLDLSTVRISDDGTFKTLEQNPNNLNSNVDNGGIKVCKSLSMMSSSNVQGLL</sequence>
<evidence type="ECO:0000256" key="2">
    <source>
        <dbReference type="ARBA" id="ARBA00023015"/>
    </source>
</evidence>
<evidence type="ECO:0000259" key="8">
    <source>
        <dbReference type="PROSITE" id="PS51054"/>
    </source>
</evidence>
<dbReference type="STRING" id="188477.A0A3S1B7C4"/>
<dbReference type="FunFam" id="4.10.280.10:FF:000009">
    <property type="entry name" value="Transcription factor HES-1"/>
    <property type="match status" value="1"/>
</dbReference>
<dbReference type="Pfam" id="PF07527">
    <property type="entry name" value="Hairy_orange"/>
    <property type="match status" value="1"/>
</dbReference>
<dbReference type="GO" id="GO:0005634">
    <property type="term" value="C:nucleus"/>
    <property type="evidence" value="ECO:0007669"/>
    <property type="project" value="UniProtKB-SubCell"/>
</dbReference>
<dbReference type="SUPFAM" id="SSF158457">
    <property type="entry name" value="Orange domain-like"/>
    <property type="match status" value="1"/>
</dbReference>
<dbReference type="AlphaFoldDB" id="A0A3S1B7C4"/>
<dbReference type="SMART" id="SM00353">
    <property type="entry name" value="HLH"/>
    <property type="match status" value="1"/>
</dbReference>
<evidence type="ECO:0000256" key="6">
    <source>
        <dbReference type="SAM" id="MobiDB-lite"/>
    </source>
</evidence>
<dbReference type="CDD" id="cd18913">
    <property type="entry name" value="bHLH-O_hairy_like"/>
    <property type="match status" value="1"/>
</dbReference>
<feature type="domain" description="Orange" evidence="8">
    <location>
        <begin position="93"/>
        <end position="126"/>
    </location>
</feature>
<dbReference type="OrthoDB" id="6085656at2759"/>
<keyword evidence="2" id="KW-0805">Transcription regulation</keyword>
<evidence type="ECO:0000256" key="1">
    <source>
        <dbReference type="ARBA" id="ARBA00004123"/>
    </source>
</evidence>
<feature type="region of interest" description="Disordered" evidence="6">
    <location>
        <begin position="1"/>
        <end position="28"/>
    </location>
</feature>
<protein>
    <recommendedName>
        <fullName evidence="11">BHLH domain-containing protein</fullName>
    </recommendedName>
</protein>
<keyword evidence="4" id="KW-0804">Transcription</keyword>
<dbReference type="Pfam" id="PF00010">
    <property type="entry name" value="HLH"/>
    <property type="match status" value="1"/>
</dbReference>
<dbReference type="InterPro" id="IPR003650">
    <property type="entry name" value="Orange_dom"/>
</dbReference>
<dbReference type="EMBL" id="RQTK01000334">
    <property type="protein sequence ID" value="RUS81509.1"/>
    <property type="molecule type" value="Genomic_DNA"/>
</dbReference>
<evidence type="ECO:0000256" key="5">
    <source>
        <dbReference type="ARBA" id="ARBA00023242"/>
    </source>
</evidence>
<dbReference type="GO" id="GO:0003677">
    <property type="term" value="F:DNA binding"/>
    <property type="evidence" value="ECO:0007669"/>
    <property type="project" value="UniProtKB-KW"/>
</dbReference>
<dbReference type="PANTHER" id="PTHR10985">
    <property type="entry name" value="BASIC HELIX-LOOP-HELIX TRANSCRIPTION FACTOR, HES-RELATED"/>
    <property type="match status" value="1"/>
</dbReference>
<feature type="domain" description="BHLH" evidence="7">
    <location>
        <begin position="18"/>
        <end position="75"/>
    </location>
</feature>
<proteinExistence type="predicted"/>
<evidence type="ECO:0000313" key="9">
    <source>
        <dbReference type="EMBL" id="RUS81509.1"/>
    </source>
</evidence>
<dbReference type="InterPro" id="IPR036638">
    <property type="entry name" value="HLH_DNA-bd_sf"/>
</dbReference>
<dbReference type="GO" id="GO:0006355">
    <property type="term" value="P:regulation of DNA-templated transcription"/>
    <property type="evidence" value="ECO:0007669"/>
    <property type="project" value="InterPro"/>
</dbReference>
<feature type="non-terminal residue" evidence="9">
    <location>
        <position position="360"/>
    </location>
</feature>
<dbReference type="PROSITE" id="PS50888">
    <property type="entry name" value="BHLH"/>
    <property type="match status" value="1"/>
</dbReference>
<name>A0A3S1B7C4_ELYCH</name>
<evidence type="ECO:0000313" key="10">
    <source>
        <dbReference type="Proteomes" id="UP000271974"/>
    </source>
</evidence>
<gene>
    <name evidence="9" type="ORF">EGW08_010737</name>
</gene>
<accession>A0A3S1B7C4</accession>
<evidence type="ECO:0008006" key="11">
    <source>
        <dbReference type="Google" id="ProtNLM"/>
    </source>
</evidence>
<feature type="compositionally biased region" description="Low complexity" evidence="6">
    <location>
        <begin position="296"/>
        <end position="306"/>
    </location>
</feature>
<dbReference type="SUPFAM" id="SSF47459">
    <property type="entry name" value="HLH, helix-loop-helix DNA-binding domain"/>
    <property type="match status" value="1"/>
</dbReference>
<dbReference type="Gene3D" id="4.10.280.10">
    <property type="entry name" value="Helix-loop-helix DNA-binding domain"/>
    <property type="match status" value="1"/>
</dbReference>
<keyword evidence="10" id="KW-1185">Reference proteome</keyword>
<keyword evidence="5" id="KW-0539">Nucleus</keyword>
<organism evidence="9 10">
    <name type="scientific">Elysia chlorotica</name>
    <name type="common">Eastern emerald elysia</name>
    <name type="synonym">Sea slug</name>
    <dbReference type="NCBI Taxonomy" id="188477"/>
    <lineage>
        <taxon>Eukaryota</taxon>
        <taxon>Metazoa</taxon>
        <taxon>Spiralia</taxon>
        <taxon>Lophotrochozoa</taxon>
        <taxon>Mollusca</taxon>
        <taxon>Gastropoda</taxon>
        <taxon>Heterobranchia</taxon>
        <taxon>Euthyneura</taxon>
        <taxon>Panpulmonata</taxon>
        <taxon>Sacoglossa</taxon>
        <taxon>Placobranchoidea</taxon>
        <taxon>Plakobranchidae</taxon>
        <taxon>Elysia</taxon>
    </lineage>
</organism>
<reference evidence="9 10" key="1">
    <citation type="submission" date="2019-01" db="EMBL/GenBank/DDBJ databases">
        <title>A draft genome assembly of the solar-powered sea slug Elysia chlorotica.</title>
        <authorList>
            <person name="Cai H."/>
            <person name="Li Q."/>
            <person name="Fang X."/>
            <person name="Li J."/>
            <person name="Curtis N.E."/>
            <person name="Altenburger A."/>
            <person name="Shibata T."/>
            <person name="Feng M."/>
            <person name="Maeda T."/>
            <person name="Schwartz J.A."/>
            <person name="Shigenobu S."/>
            <person name="Lundholm N."/>
            <person name="Nishiyama T."/>
            <person name="Yang H."/>
            <person name="Hasebe M."/>
            <person name="Li S."/>
            <person name="Pierce S.K."/>
            <person name="Wang J."/>
        </authorList>
    </citation>
    <scope>NUCLEOTIDE SEQUENCE [LARGE SCALE GENOMIC DNA]</scope>
    <source>
        <strain evidence="9">EC2010</strain>
        <tissue evidence="9">Whole organism of an adult</tissue>
    </source>
</reference>
<feature type="region of interest" description="Disordered" evidence="6">
    <location>
        <begin position="277"/>
        <end position="307"/>
    </location>
</feature>
<evidence type="ECO:0000259" key="7">
    <source>
        <dbReference type="PROSITE" id="PS50888"/>
    </source>
</evidence>
<comment type="subcellular location">
    <subcellularLocation>
        <location evidence="1">Nucleus</location>
    </subcellularLocation>
</comment>
<dbReference type="PROSITE" id="PS51054">
    <property type="entry name" value="ORANGE"/>
    <property type="match status" value="1"/>
</dbReference>
<keyword evidence="3" id="KW-0238">DNA-binding</keyword>
<comment type="caution">
    <text evidence="9">The sequence shown here is derived from an EMBL/GenBank/DDBJ whole genome shotgun (WGS) entry which is preliminary data.</text>
</comment>
<dbReference type="Gene3D" id="6.10.250.980">
    <property type="match status" value="1"/>
</dbReference>
<dbReference type="InterPro" id="IPR011598">
    <property type="entry name" value="bHLH_dom"/>
</dbReference>
<evidence type="ECO:0000256" key="4">
    <source>
        <dbReference type="ARBA" id="ARBA00023163"/>
    </source>
</evidence>
<evidence type="ECO:0000256" key="3">
    <source>
        <dbReference type="ARBA" id="ARBA00023125"/>
    </source>
</evidence>
<dbReference type="InterPro" id="IPR050370">
    <property type="entry name" value="HES_HEY"/>
</dbReference>